<proteinExistence type="predicted"/>
<evidence type="ECO:0000313" key="1">
    <source>
        <dbReference type="EMBL" id="QDQ42016.1"/>
    </source>
</evidence>
<protein>
    <submittedName>
        <fullName evidence="1">Uncharacterized protein</fullName>
    </submittedName>
</protein>
<name>A0A516TLB6_9BACT</name>
<dbReference type="KEGG" id="mkc:kam1_772"/>
<organism evidence="1 2">
    <name type="scientific">Methylacidiphilum kamchatkense Kam1</name>
    <dbReference type="NCBI Taxonomy" id="1202785"/>
    <lineage>
        <taxon>Bacteria</taxon>
        <taxon>Pseudomonadati</taxon>
        <taxon>Verrucomicrobiota</taxon>
        <taxon>Methylacidiphilae</taxon>
        <taxon>Methylacidiphilales</taxon>
        <taxon>Methylacidiphilaceae</taxon>
        <taxon>Methylacidiphilum (ex Ratnadevi et al. 2023)</taxon>
    </lineage>
</organism>
<dbReference type="Proteomes" id="UP000315925">
    <property type="component" value="Chromosome"/>
</dbReference>
<dbReference type="AlphaFoldDB" id="A0A516TLB6"/>
<gene>
    <name evidence="1" type="ORF">kam1_772</name>
</gene>
<accession>A0A516TLB6</accession>
<dbReference type="EMBL" id="CP037899">
    <property type="protein sequence ID" value="QDQ42016.1"/>
    <property type="molecule type" value="Genomic_DNA"/>
</dbReference>
<sequence>MGLWLWRDYFYKDKINKVFYEKRSDKLKKEKLKKNVGALSIIARRGNTHPLQGM</sequence>
<evidence type="ECO:0000313" key="2">
    <source>
        <dbReference type="Proteomes" id="UP000315925"/>
    </source>
</evidence>
<reference evidence="2" key="1">
    <citation type="submission" date="2019-03" db="EMBL/GenBank/DDBJ databases">
        <title>Complete genome of Methylacidiphilum kamchatkense Kam1.</title>
        <authorList>
            <person name="Kruse T."/>
            <person name="Murarilal Ratnadevi C."/>
            <person name="Erikstad H.-A."/>
            <person name="Birkeland N.-K."/>
        </authorList>
    </citation>
    <scope>NUCLEOTIDE SEQUENCE [LARGE SCALE GENOMIC DNA]</scope>
    <source>
        <strain evidence="2">kam1</strain>
    </source>
</reference>